<proteinExistence type="predicted"/>
<feature type="domain" description="TF-B3" evidence="7">
    <location>
        <begin position="271"/>
        <end position="371"/>
    </location>
</feature>
<dbReference type="CDD" id="cd10017">
    <property type="entry name" value="B3_DNA"/>
    <property type="match status" value="3"/>
</dbReference>
<keyword evidence="9" id="KW-1185">Reference proteome</keyword>
<evidence type="ECO:0000259" key="7">
    <source>
        <dbReference type="PROSITE" id="PS50863"/>
    </source>
</evidence>
<organism evidence="8 9">
    <name type="scientific">Leersia perrieri</name>
    <dbReference type="NCBI Taxonomy" id="77586"/>
    <lineage>
        <taxon>Eukaryota</taxon>
        <taxon>Viridiplantae</taxon>
        <taxon>Streptophyta</taxon>
        <taxon>Embryophyta</taxon>
        <taxon>Tracheophyta</taxon>
        <taxon>Spermatophyta</taxon>
        <taxon>Magnoliopsida</taxon>
        <taxon>Liliopsida</taxon>
        <taxon>Poales</taxon>
        <taxon>Poaceae</taxon>
        <taxon>BOP clade</taxon>
        <taxon>Oryzoideae</taxon>
        <taxon>Oryzeae</taxon>
        <taxon>Oryzinae</taxon>
        <taxon>Leersia</taxon>
    </lineage>
</organism>
<reference evidence="8 9" key="1">
    <citation type="submission" date="2012-08" db="EMBL/GenBank/DDBJ databases">
        <title>Oryza genome evolution.</title>
        <authorList>
            <person name="Wing R.A."/>
        </authorList>
    </citation>
    <scope>NUCLEOTIDE SEQUENCE</scope>
</reference>
<evidence type="ECO:0000256" key="1">
    <source>
        <dbReference type="ARBA" id="ARBA00004123"/>
    </source>
</evidence>
<dbReference type="PROSITE" id="PS50863">
    <property type="entry name" value="B3"/>
    <property type="match status" value="3"/>
</dbReference>
<dbReference type="Proteomes" id="UP000032180">
    <property type="component" value="Chromosome 3"/>
</dbReference>
<keyword evidence="5" id="KW-0539">Nucleus</keyword>
<dbReference type="SUPFAM" id="SSF101936">
    <property type="entry name" value="DNA-binding pseudobarrel domain"/>
    <property type="match status" value="3"/>
</dbReference>
<evidence type="ECO:0000256" key="6">
    <source>
        <dbReference type="SAM" id="MobiDB-lite"/>
    </source>
</evidence>
<feature type="region of interest" description="Disordered" evidence="6">
    <location>
        <begin position="192"/>
        <end position="245"/>
    </location>
</feature>
<evidence type="ECO:0000256" key="2">
    <source>
        <dbReference type="ARBA" id="ARBA00023015"/>
    </source>
</evidence>
<dbReference type="InterPro" id="IPR044837">
    <property type="entry name" value="REM16-like"/>
</dbReference>
<dbReference type="Gramene" id="LPERR03G21760.1">
    <property type="protein sequence ID" value="LPERR03G21760.1"/>
    <property type="gene ID" value="LPERR03G21760"/>
</dbReference>
<sequence>MPTRRQRQWAELRSSRGLAASSFSNGVASASARPRGSAGFFSPGLITTRHQLAELLCVKKPCDCSNRYGDHLNVKMKCFHIQMSANFRHSMIIPNKFLDHFGGEILATIELESPRVIVYIVKVTKHMNRTVLNCGWGAFVDANQIEENDSLFFRHIENSRFEVLILDSDGCEKIFSRSGIKRAYNVQERNADPIDIASSTHDNDTMDSSSSGESGEEFTESGSSEHESCHELDDPQTPLVPVLSHGTSLSEAQEEKIAMLIQEIRPEIPVYVAVMKYSNVKLRGSLVIAKHYASAHFPNTSQTITLESRDKNKKWHPKFYIRKDRSGYILYGRWTEFVHDNRLKEGDICIFELTKFTGRNFRATVHLLRETKSHSFGAFCSSPKRVDSGGRTRPRVSLTEGRCGTKGISTNSVKKEPDDGQCNKGEGKHQEPLSSDDSGGSSESYLISQKASLTKAQKRKVKEIACSYESEVPIYASVMNKSNVGTDGSYTIRFGKEFATRYLPRGEQTLTLLMKGKSKAWQIKMCPRSGDAQMFTMDWRAFVHDNCLRIKDICLFQLMNNERRLTMTVHIIRHNDKN</sequence>
<reference evidence="9" key="2">
    <citation type="submission" date="2013-12" db="EMBL/GenBank/DDBJ databases">
        <authorList>
            <person name="Yu Y."/>
            <person name="Lee S."/>
            <person name="de Baynast K."/>
            <person name="Wissotski M."/>
            <person name="Liu L."/>
            <person name="Talag J."/>
            <person name="Goicoechea J."/>
            <person name="Angelova A."/>
            <person name="Jetty R."/>
            <person name="Kudrna D."/>
            <person name="Golser W."/>
            <person name="Rivera L."/>
            <person name="Zhang J."/>
            <person name="Wing R."/>
        </authorList>
    </citation>
    <scope>NUCLEOTIDE SEQUENCE</scope>
</reference>
<feature type="domain" description="TF-B3" evidence="7">
    <location>
        <begin position="76"/>
        <end position="169"/>
    </location>
</feature>
<dbReference type="InterPro" id="IPR003340">
    <property type="entry name" value="B3_DNA-bd"/>
</dbReference>
<evidence type="ECO:0000256" key="4">
    <source>
        <dbReference type="ARBA" id="ARBA00023163"/>
    </source>
</evidence>
<dbReference type="PANTHER" id="PTHR31391:SF106">
    <property type="entry name" value="B3 DOMAIN-CONTAINING PROTEIN OS01G0723500"/>
    <property type="match status" value="1"/>
</dbReference>
<keyword evidence="2" id="KW-0805">Transcription regulation</keyword>
<evidence type="ECO:0000313" key="8">
    <source>
        <dbReference type="EnsemblPlants" id="LPERR03G21760.1"/>
    </source>
</evidence>
<name>A0A0D9VWF9_9ORYZ</name>
<feature type="domain" description="TF-B3" evidence="7">
    <location>
        <begin position="477"/>
        <end position="575"/>
    </location>
</feature>
<dbReference type="STRING" id="77586.A0A0D9VWF9"/>
<dbReference type="Pfam" id="PF02362">
    <property type="entry name" value="B3"/>
    <property type="match status" value="3"/>
</dbReference>
<dbReference type="GO" id="GO:0003677">
    <property type="term" value="F:DNA binding"/>
    <property type="evidence" value="ECO:0007669"/>
    <property type="project" value="UniProtKB-KW"/>
</dbReference>
<feature type="compositionally biased region" description="Basic and acidic residues" evidence="6">
    <location>
        <begin position="223"/>
        <end position="233"/>
    </location>
</feature>
<protein>
    <recommendedName>
        <fullName evidence="7">TF-B3 domain-containing protein</fullName>
    </recommendedName>
</protein>
<dbReference type="InterPro" id="IPR015300">
    <property type="entry name" value="DNA-bd_pseudobarrel_sf"/>
</dbReference>
<comment type="subcellular location">
    <subcellularLocation>
        <location evidence="1">Nucleus</location>
    </subcellularLocation>
</comment>
<keyword evidence="3" id="KW-0238">DNA-binding</keyword>
<feature type="region of interest" description="Disordered" evidence="6">
    <location>
        <begin position="385"/>
        <end position="443"/>
    </location>
</feature>
<dbReference type="eggNOG" id="ENOG502QSIS">
    <property type="taxonomic scope" value="Eukaryota"/>
</dbReference>
<dbReference type="EnsemblPlants" id="LPERR03G21760.1">
    <property type="protein sequence ID" value="LPERR03G21760.1"/>
    <property type="gene ID" value="LPERR03G21760"/>
</dbReference>
<reference evidence="8" key="3">
    <citation type="submission" date="2015-04" db="UniProtKB">
        <authorList>
            <consortium name="EnsemblPlants"/>
        </authorList>
    </citation>
    <scope>IDENTIFICATION</scope>
</reference>
<evidence type="ECO:0000256" key="3">
    <source>
        <dbReference type="ARBA" id="ARBA00023125"/>
    </source>
</evidence>
<dbReference type="GO" id="GO:0005634">
    <property type="term" value="C:nucleus"/>
    <property type="evidence" value="ECO:0007669"/>
    <property type="project" value="UniProtKB-SubCell"/>
</dbReference>
<keyword evidence="4" id="KW-0804">Transcription</keyword>
<dbReference type="SMART" id="SM01019">
    <property type="entry name" value="B3"/>
    <property type="match status" value="3"/>
</dbReference>
<evidence type="ECO:0000313" key="9">
    <source>
        <dbReference type="Proteomes" id="UP000032180"/>
    </source>
</evidence>
<dbReference type="PANTHER" id="PTHR31391">
    <property type="entry name" value="B3 DOMAIN-CONTAINING PROTEIN OS11G0197600-RELATED"/>
    <property type="match status" value="1"/>
</dbReference>
<dbReference type="AlphaFoldDB" id="A0A0D9VWF9"/>
<accession>A0A0D9VWF9</accession>
<dbReference type="Gene3D" id="2.40.330.10">
    <property type="entry name" value="DNA-binding pseudobarrel domain"/>
    <property type="match status" value="3"/>
</dbReference>
<evidence type="ECO:0000256" key="5">
    <source>
        <dbReference type="ARBA" id="ARBA00023242"/>
    </source>
</evidence>